<reference evidence="1" key="2">
    <citation type="submission" date="2021-01" db="EMBL/GenBank/DDBJ databases">
        <authorList>
            <person name="Kang M."/>
        </authorList>
    </citation>
    <scope>NUCLEOTIDE SEQUENCE</scope>
    <source>
        <strain evidence="1">KACC 17527</strain>
    </source>
</reference>
<accession>A0A934TS69</accession>
<reference evidence="1" key="1">
    <citation type="journal article" date="2012" name="J. Microbiol. Biotechnol.">
        <title>Ramlibacter ginsenosidimutans sp. nov., with ginsenoside-converting activity.</title>
        <authorList>
            <person name="Wang L."/>
            <person name="An D.S."/>
            <person name="Kim S.G."/>
            <person name="Jin F.X."/>
            <person name="Kim S.C."/>
            <person name="Lee S.T."/>
            <person name="Im W.T."/>
        </authorList>
    </citation>
    <scope>NUCLEOTIDE SEQUENCE</scope>
    <source>
        <strain evidence="1">KACC 17527</strain>
    </source>
</reference>
<protein>
    <submittedName>
        <fullName evidence="1">Uncharacterized protein</fullName>
    </submittedName>
</protein>
<evidence type="ECO:0000313" key="1">
    <source>
        <dbReference type="EMBL" id="MBK6006522.1"/>
    </source>
</evidence>
<keyword evidence="2" id="KW-1185">Reference proteome</keyword>
<organism evidence="1 2">
    <name type="scientific">Ramlibacter ginsenosidimutans</name>
    <dbReference type="NCBI Taxonomy" id="502333"/>
    <lineage>
        <taxon>Bacteria</taxon>
        <taxon>Pseudomonadati</taxon>
        <taxon>Pseudomonadota</taxon>
        <taxon>Betaproteobacteria</taxon>
        <taxon>Burkholderiales</taxon>
        <taxon>Comamonadaceae</taxon>
        <taxon>Ramlibacter</taxon>
    </lineage>
</organism>
<comment type="caution">
    <text evidence="1">The sequence shown here is derived from an EMBL/GenBank/DDBJ whole genome shotgun (WGS) entry which is preliminary data.</text>
</comment>
<dbReference type="RefSeq" id="WP_201170062.1">
    <property type="nucleotide sequence ID" value="NZ_JAEPWM010000003.1"/>
</dbReference>
<dbReference type="Proteomes" id="UP000630528">
    <property type="component" value="Unassembled WGS sequence"/>
</dbReference>
<proteinExistence type="predicted"/>
<evidence type="ECO:0000313" key="2">
    <source>
        <dbReference type="Proteomes" id="UP000630528"/>
    </source>
</evidence>
<dbReference type="EMBL" id="JAEPWM010000003">
    <property type="protein sequence ID" value="MBK6006522.1"/>
    <property type="molecule type" value="Genomic_DNA"/>
</dbReference>
<gene>
    <name evidence="1" type="ORF">JJB11_10500</name>
</gene>
<sequence length="200" mass="21368">MEKAAAGAGAGFRREFAQGVAIAFVSLCCATHAQAQDKTSLPGSAAGDQGLRVQVQASSLPRFDAQDAGFQSPRVDLSITPFDRHGNGLGAVFGLASPSAGPGLQPRTGVDVGLRWSQLLQAQRIDITAWRRMNAADDAYTQILMREPVYGARVEMNLAGGQRSGLAMDLGFVGFQMESGARITVKRKDGRPMVYYRTSF</sequence>
<name>A0A934TS69_9BURK</name>
<dbReference type="AlphaFoldDB" id="A0A934TS69"/>